<dbReference type="InterPro" id="IPR028082">
    <property type="entry name" value="Peripla_BP_I"/>
</dbReference>
<feature type="signal peptide" evidence="5">
    <location>
        <begin position="1"/>
        <end position="18"/>
    </location>
</feature>
<sequence length="348" mass="36123">MIRLTAAGAALVAAVALAACGSDDSGSSTSGSTSSGSGGGGGDTTVAYISPVGAQIGQQQVNFGLEGAARIEGWNVRVLDANLSPDRQVSHVDTLINERVGAFASWTLDPGATAGAYTRAQEAGIPVIGVNSEGEGVTSTVWWEVNTCEPDGPWARTAQFIADARPRAKVIVMGGPPAPSITANVRCFRDAAEAAGLEIIDQADNVRDAAAPAAQLAEDLLTKHGDVDVFWDYNDQTALGVSSAILNAGKRVSDGRSDGIMVFGSNGDPDAIQAVREGRLTGTWDTDSVASGWAVAQAMRSAMADPEARQENLIVRSILWTPETVGDYVDPEQRDYSFDNIPLVEGGS</sequence>
<accession>A0ABU4HSN0</accession>
<feature type="chain" id="PRO_5045096745" evidence="5">
    <location>
        <begin position="19"/>
        <end position="348"/>
    </location>
</feature>
<comment type="subcellular location">
    <subcellularLocation>
        <location evidence="1">Cell envelope</location>
    </subcellularLocation>
</comment>
<evidence type="ECO:0000256" key="5">
    <source>
        <dbReference type="SAM" id="SignalP"/>
    </source>
</evidence>
<evidence type="ECO:0000313" key="7">
    <source>
        <dbReference type="EMBL" id="MDW5596327.1"/>
    </source>
</evidence>
<dbReference type="PANTHER" id="PTHR46847:SF1">
    <property type="entry name" value="D-ALLOSE-BINDING PERIPLASMIC PROTEIN-RELATED"/>
    <property type="match status" value="1"/>
</dbReference>
<dbReference type="CDD" id="cd01536">
    <property type="entry name" value="PBP1_ABC_sugar_binding-like"/>
    <property type="match status" value="1"/>
</dbReference>
<evidence type="ECO:0000256" key="4">
    <source>
        <dbReference type="SAM" id="MobiDB-lite"/>
    </source>
</evidence>
<evidence type="ECO:0000256" key="3">
    <source>
        <dbReference type="ARBA" id="ARBA00022729"/>
    </source>
</evidence>
<keyword evidence="8" id="KW-1185">Reference proteome</keyword>
<feature type="region of interest" description="Disordered" evidence="4">
    <location>
        <begin position="22"/>
        <end position="42"/>
    </location>
</feature>
<dbReference type="PROSITE" id="PS51257">
    <property type="entry name" value="PROKAR_LIPOPROTEIN"/>
    <property type="match status" value="1"/>
</dbReference>
<comment type="similarity">
    <text evidence="2">Belongs to the bacterial solute-binding protein 2 family.</text>
</comment>
<dbReference type="RefSeq" id="WP_318598709.1">
    <property type="nucleotide sequence ID" value="NZ_JAWSTH010000052.1"/>
</dbReference>
<protein>
    <submittedName>
        <fullName evidence="7">Sugar ABC transporter substrate-binding protein</fullName>
    </submittedName>
</protein>
<reference evidence="8" key="1">
    <citation type="submission" date="2023-07" db="EMBL/GenBank/DDBJ databases">
        <title>Conexibacter stalactiti sp. nov., isolated from stalactites in a lava cave and emended description of the genus Conexibacter.</title>
        <authorList>
            <person name="Lee S.D."/>
        </authorList>
    </citation>
    <scope>NUCLEOTIDE SEQUENCE [LARGE SCALE GENOMIC DNA]</scope>
    <source>
        <strain evidence="8">KCTC 39840</strain>
    </source>
</reference>
<gene>
    <name evidence="7" type="ORF">R7226_18410</name>
</gene>
<dbReference type="Pfam" id="PF13407">
    <property type="entry name" value="Peripla_BP_4"/>
    <property type="match status" value="1"/>
</dbReference>
<comment type="caution">
    <text evidence="7">The sequence shown here is derived from an EMBL/GenBank/DDBJ whole genome shotgun (WGS) entry which is preliminary data.</text>
</comment>
<evidence type="ECO:0000256" key="1">
    <source>
        <dbReference type="ARBA" id="ARBA00004196"/>
    </source>
</evidence>
<dbReference type="InterPro" id="IPR025997">
    <property type="entry name" value="SBP_2_dom"/>
</dbReference>
<dbReference type="Gene3D" id="3.40.50.2300">
    <property type="match status" value="2"/>
</dbReference>
<keyword evidence="3 5" id="KW-0732">Signal</keyword>
<dbReference type="EMBL" id="JAWSTH010000052">
    <property type="protein sequence ID" value="MDW5596327.1"/>
    <property type="molecule type" value="Genomic_DNA"/>
</dbReference>
<evidence type="ECO:0000256" key="2">
    <source>
        <dbReference type="ARBA" id="ARBA00007639"/>
    </source>
</evidence>
<evidence type="ECO:0000259" key="6">
    <source>
        <dbReference type="Pfam" id="PF13407"/>
    </source>
</evidence>
<dbReference type="SUPFAM" id="SSF53822">
    <property type="entry name" value="Periplasmic binding protein-like I"/>
    <property type="match status" value="1"/>
</dbReference>
<dbReference type="PANTHER" id="PTHR46847">
    <property type="entry name" value="D-ALLOSE-BINDING PERIPLASMIC PROTEIN-RELATED"/>
    <property type="match status" value="1"/>
</dbReference>
<proteinExistence type="inferred from homology"/>
<feature type="domain" description="Periplasmic binding protein" evidence="6">
    <location>
        <begin position="49"/>
        <end position="302"/>
    </location>
</feature>
<evidence type="ECO:0000313" key="8">
    <source>
        <dbReference type="Proteomes" id="UP001284601"/>
    </source>
</evidence>
<organism evidence="7 8">
    <name type="scientific">Conexibacter stalactiti</name>
    <dbReference type="NCBI Taxonomy" id="1940611"/>
    <lineage>
        <taxon>Bacteria</taxon>
        <taxon>Bacillati</taxon>
        <taxon>Actinomycetota</taxon>
        <taxon>Thermoleophilia</taxon>
        <taxon>Solirubrobacterales</taxon>
        <taxon>Conexibacteraceae</taxon>
        <taxon>Conexibacter</taxon>
    </lineage>
</organism>
<dbReference type="Proteomes" id="UP001284601">
    <property type="component" value="Unassembled WGS sequence"/>
</dbReference>
<name>A0ABU4HSN0_9ACTN</name>
<feature type="compositionally biased region" description="Low complexity" evidence="4">
    <location>
        <begin position="22"/>
        <end position="35"/>
    </location>
</feature>
<reference evidence="7 8" key="2">
    <citation type="submission" date="2023-10" db="EMBL/GenBank/DDBJ databases">
        <authorList>
            <person name="Han X.F."/>
        </authorList>
    </citation>
    <scope>NUCLEOTIDE SEQUENCE [LARGE SCALE GENOMIC DNA]</scope>
    <source>
        <strain evidence="7 8">KCTC 39840</strain>
    </source>
</reference>